<gene>
    <name evidence="1" type="ORF">METZ01_LOCUS421415</name>
</gene>
<protein>
    <submittedName>
        <fullName evidence="1">Uncharacterized protein</fullName>
    </submittedName>
</protein>
<organism evidence="1">
    <name type="scientific">marine metagenome</name>
    <dbReference type="NCBI Taxonomy" id="408172"/>
    <lineage>
        <taxon>unclassified sequences</taxon>
        <taxon>metagenomes</taxon>
        <taxon>ecological metagenomes</taxon>
    </lineage>
</organism>
<dbReference type="EMBL" id="UINC01166548">
    <property type="protein sequence ID" value="SVD68561.1"/>
    <property type="molecule type" value="Genomic_DNA"/>
</dbReference>
<proteinExistence type="predicted"/>
<sequence>MNEQRSLSTRHKISVINNVVPVTMSIYD</sequence>
<dbReference type="AlphaFoldDB" id="A0A382XDW0"/>
<reference evidence="1" key="1">
    <citation type="submission" date="2018-05" db="EMBL/GenBank/DDBJ databases">
        <authorList>
            <person name="Lanie J.A."/>
            <person name="Ng W.-L."/>
            <person name="Kazmierczak K.M."/>
            <person name="Andrzejewski T.M."/>
            <person name="Davidsen T.M."/>
            <person name="Wayne K.J."/>
            <person name="Tettelin H."/>
            <person name="Glass J.I."/>
            <person name="Rusch D."/>
            <person name="Podicherti R."/>
            <person name="Tsui H.-C.T."/>
            <person name="Winkler M.E."/>
        </authorList>
    </citation>
    <scope>NUCLEOTIDE SEQUENCE</scope>
</reference>
<feature type="non-terminal residue" evidence="1">
    <location>
        <position position="28"/>
    </location>
</feature>
<name>A0A382XDW0_9ZZZZ</name>
<evidence type="ECO:0000313" key="1">
    <source>
        <dbReference type="EMBL" id="SVD68561.1"/>
    </source>
</evidence>
<accession>A0A382XDW0</accession>